<dbReference type="GO" id="GO:0008270">
    <property type="term" value="F:zinc ion binding"/>
    <property type="evidence" value="ECO:0007669"/>
    <property type="project" value="UniProtKB-KW"/>
</dbReference>
<sequence length="368" mass="41909">MEIDSSALTGFSNNGSNTESAFTTSSDNKSLHITPFGKRPRQQDDPFFQEGAYEYKSAWLRLQDADAYIPDMVEGDDDKDVRLHLTPAQACHIGRCHGERTFPNAAAFEHHYETNHRYICETCRKPFPGEKWLELHLREVHDPMCKIRRERGEKTYQCFVEGCDRVCSSPKKRQWHLIDKHHYPKRFNFAIVLTGVIPFAERMEKAKKEKALWESREQGRQKANQDPTQPRYRGQRDSDSGAMDIEPPVAATSIKISKNSNAYPRSSLTAPTGLGTASRAASTPKKNAFMQYRTLKPSLAARRNSVEMINDMDMDPAVVQSAPCSTEEKDKIDMEIDQLQQSMAQLMIPRSVANRMRKSNAIPNKGPR</sequence>
<evidence type="ECO:0000256" key="2">
    <source>
        <dbReference type="SAM" id="MobiDB-lite"/>
    </source>
</evidence>
<reference evidence="4" key="1">
    <citation type="journal article" date="2020" name="Fungal Divers.">
        <title>Resolving the Mortierellaceae phylogeny through synthesis of multi-gene phylogenetics and phylogenomics.</title>
        <authorList>
            <person name="Vandepol N."/>
            <person name="Liber J."/>
            <person name="Desiro A."/>
            <person name="Na H."/>
            <person name="Kennedy M."/>
            <person name="Barry K."/>
            <person name="Grigoriev I.V."/>
            <person name="Miller A.N."/>
            <person name="O'Donnell K."/>
            <person name="Stajich J.E."/>
            <person name="Bonito G."/>
        </authorList>
    </citation>
    <scope>NUCLEOTIDE SEQUENCE</scope>
    <source>
        <strain evidence="4">REB-010B</strain>
    </source>
</reference>
<dbReference type="InterPro" id="IPR013087">
    <property type="entry name" value="Znf_C2H2_type"/>
</dbReference>
<keyword evidence="1" id="KW-0863">Zinc-finger</keyword>
<dbReference type="PROSITE" id="PS00028">
    <property type="entry name" value="ZINC_FINGER_C2H2_1"/>
    <property type="match status" value="1"/>
</dbReference>
<feature type="compositionally biased region" description="Polar residues" evidence="2">
    <location>
        <begin position="254"/>
        <end position="270"/>
    </location>
</feature>
<dbReference type="OrthoDB" id="18440at2759"/>
<dbReference type="PANTHER" id="PTHR21354">
    <property type="entry name" value="ZINC FINGER PROTEIN 511"/>
    <property type="match status" value="1"/>
</dbReference>
<dbReference type="InterPro" id="IPR039258">
    <property type="entry name" value="ZNF511"/>
</dbReference>
<proteinExistence type="predicted"/>
<keyword evidence="1" id="KW-0862">Zinc</keyword>
<evidence type="ECO:0000313" key="5">
    <source>
        <dbReference type="Proteomes" id="UP000738325"/>
    </source>
</evidence>
<dbReference type="PANTHER" id="PTHR21354:SF0">
    <property type="entry name" value="ZINC FINGER PROTEIN 511"/>
    <property type="match status" value="1"/>
</dbReference>
<dbReference type="PROSITE" id="PS50157">
    <property type="entry name" value="ZINC_FINGER_C2H2_2"/>
    <property type="match status" value="1"/>
</dbReference>
<name>A0A9P6RQE6_9FUNG</name>
<comment type="caution">
    <text evidence="4">The sequence shown here is derived from an EMBL/GenBank/DDBJ whole genome shotgun (WGS) entry which is preliminary data.</text>
</comment>
<feature type="compositionally biased region" description="Basic and acidic residues" evidence="2">
    <location>
        <begin position="210"/>
        <end position="220"/>
    </location>
</feature>
<feature type="region of interest" description="Disordered" evidence="2">
    <location>
        <begin position="1"/>
        <end position="45"/>
    </location>
</feature>
<evidence type="ECO:0000259" key="3">
    <source>
        <dbReference type="PROSITE" id="PS50157"/>
    </source>
</evidence>
<evidence type="ECO:0000313" key="4">
    <source>
        <dbReference type="EMBL" id="KAG0323768.1"/>
    </source>
</evidence>
<feature type="domain" description="C2H2-type" evidence="3">
    <location>
        <begin position="118"/>
        <end position="141"/>
    </location>
</feature>
<protein>
    <recommendedName>
        <fullName evidence="3">C2H2-type domain-containing protein</fullName>
    </recommendedName>
</protein>
<dbReference type="AlphaFoldDB" id="A0A9P6RQE6"/>
<dbReference type="SMART" id="SM00355">
    <property type="entry name" value="ZnF_C2H2"/>
    <property type="match status" value="3"/>
</dbReference>
<evidence type="ECO:0000256" key="1">
    <source>
        <dbReference type="PROSITE-ProRule" id="PRU00042"/>
    </source>
</evidence>
<keyword evidence="1" id="KW-0479">Metal-binding</keyword>
<accession>A0A9P6RQE6</accession>
<gene>
    <name evidence="4" type="ORF">BGZ99_002522</name>
</gene>
<feature type="region of interest" description="Disordered" evidence="2">
    <location>
        <begin position="210"/>
        <end position="282"/>
    </location>
</feature>
<dbReference type="EMBL" id="JAAAIP010000176">
    <property type="protein sequence ID" value="KAG0323768.1"/>
    <property type="molecule type" value="Genomic_DNA"/>
</dbReference>
<organism evidence="4 5">
    <name type="scientific">Dissophora globulifera</name>
    <dbReference type="NCBI Taxonomy" id="979702"/>
    <lineage>
        <taxon>Eukaryota</taxon>
        <taxon>Fungi</taxon>
        <taxon>Fungi incertae sedis</taxon>
        <taxon>Mucoromycota</taxon>
        <taxon>Mortierellomycotina</taxon>
        <taxon>Mortierellomycetes</taxon>
        <taxon>Mortierellales</taxon>
        <taxon>Mortierellaceae</taxon>
        <taxon>Dissophora</taxon>
    </lineage>
</organism>
<feature type="compositionally biased region" description="Polar residues" evidence="2">
    <location>
        <begin position="1"/>
        <end position="28"/>
    </location>
</feature>
<keyword evidence="5" id="KW-1185">Reference proteome</keyword>
<dbReference type="Proteomes" id="UP000738325">
    <property type="component" value="Unassembled WGS sequence"/>
</dbReference>